<comment type="caution">
    <text evidence="1">The sequence shown here is derived from an EMBL/GenBank/DDBJ whole genome shotgun (WGS) entry which is preliminary data.</text>
</comment>
<evidence type="ECO:0000313" key="2">
    <source>
        <dbReference type="Proteomes" id="UP000317650"/>
    </source>
</evidence>
<protein>
    <submittedName>
        <fullName evidence="1">Uncharacterized protein</fullName>
    </submittedName>
</protein>
<organism evidence="1 2">
    <name type="scientific">Musa balbisiana</name>
    <name type="common">Banana</name>
    <dbReference type="NCBI Taxonomy" id="52838"/>
    <lineage>
        <taxon>Eukaryota</taxon>
        <taxon>Viridiplantae</taxon>
        <taxon>Streptophyta</taxon>
        <taxon>Embryophyta</taxon>
        <taxon>Tracheophyta</taxon>
        <taxon>Spermatophyta</taxon>
        <taxon>Magnoliopsida</taxon>
        <taxon>Liliopsida</taxon>
        <taxon>Zingiberales</taxon>
        <taxon>Musaceae</taxon>
        <taxon>Musa</taxon>
    </lineage>
</organism>
<evidence type="ECO:0000313" key="1">
    <source>
        <dbReference type="EMBL" id="THU62519.1"/>
    </source>
</evidence>
<accession>A0A4S8JLI1</accession>
<proteinExistence type="predicted"/>
<dbReference type="Proteomes" id="UP000317650">
    <property type="component" value="Chromosome 1"/>
</dbReference>
<sequence>MKKGNPGTVRYGFKTNSCFRKRRGGVNDCQKDINATSDLFCMSIFLVVVDEEVFSGRRHNSE</sequence>
<name>A0A4S8JLI1_MUSBA</name>
<reference evidence="1 2" key="1">
    <citation type="journal article" date="2019" name="Nat. Plants">
        <title>Genome sequencing of Musa balbisiana reveals subgenome evolution and function divergence in polyploid bananas.</title>
        <authorList>
            <person name="Yao X."/>
        </authorList>
    </citation>
    <scope>NUCLEOTIDE SEQUENCE [LARGE SCALE GENOMIC DNA]</scope>
    <source>
        <strain evidence="2">cv. DH-PKW</strain>
        <tissue evidence="1">Leaves</tissue>
    </source>
</reference>
<gene>
    <name evidence="1" type="ORF">C4D60_Mb01t05990</name>
</gene>
<dbReference type="EMBL" id="PYDT01000004">
    <property type="protein sequence ID" value="THU62519.1"/>
    <property type="molecule type" value="Genomic_DNA"/>
</dbReference>
<dbReference type="AlphaFoldDB" id="A0A4S8JLI1"/>
<keyword evidence="2" id="KW-1185">Reference proteome</keyword>